<gene>
    <name evidence="2" type="ORF">DFR52_102740</name>
</gene>
<evidence type="ECO:0008006" key="4">
    <source>
        <dbReference type="Google" id="ProtNLM"/>
    </source>
</evidence>
<keyword evidence="1" id="KW-0472">Membrane</keyword>
<organism evidence="2 3">
    <name type="scientific">Hoeflea marina</name>
    <dbReference type="NCBI Taxonomy" id="274592"/>
    <lineage>
        <taxon>Bacteria</taxon>
        <taxon>Pseudomonadati</taxon>
        <taxon>Pseudomonadota</taxon>
        <taxon>Alphaproteobacteria</taxon>
        <taxon>Hyphomicrobiales</taxon>
        <taxon>Rhizobiaceae</taxon>
        <taxon>Hoeflea</taxon>
    </lineage>
</organism>
<evidence type="ECO:0000313" key="3">
    <source>
        <dbReference type="Proteomes" id="UP000246352"/>
    </source>
</evidence>
<reference evidence="2 3" key="1">
    <citation type="submission" date="2018-05" db="EMBL/GenBank/DDBJ databases">
        <title>Genomic Encyclopedia of Type Strains, Phase IV (KMG-IV): sequencing the most valuable type-strain genomes for metagenomic binning, comparative biology and taxonomic classification.</title>
        <authorList>
            <person name="Goeker M."/>
        </authorList>
    </citation>
    <scope>NUCLEOTIDE SEQUENCE [LARGE SCALE GENOMIC DNA]</scope>
    <source>
        <strain evidence="2 3">DSM 16791</strain>
    </source>
</reference>
<protein>
    <recommendedName>
        <fullName evidence="4">ClpP protease-like protein</fullName>
    </recommendedName>
</protein>
<dbReference type="EMBL" id="QGTR01000002">
    <property type="protein sequence ID" value="PWW02073.1"/>
    <property type="molecule type" value="Genomic_DNA"/>
</dbReference>
<name>A0A317PNE0_9HYPH</name>
<dbReference type="AlphaFoldDB" id="A0A317PNE0"/>
<sequence>MRGRPAENHRQAKKFRTGLLLRFLVSFRCGSRLAVTGVCFNCLRLWQRSIWSLGLKRYRRSALRLFLAFLGTFVGLTAWISSTEAAVSIHQISVDGGANIIVIKGEFEFDDDSAVLAREVAASNAQIVTFDSNGGNIYAAMAFGRAIRSLGLKTVQIRSAECASACALAFVGGAMRTAEPGSIGVHRSSFSAASDIDGHSAVAAVQAATADIMLYLIEMGIDPTLLQLSLSVDSSDMRYLTASEMAVFRVTSSSPSEETVEVRADKSVPVVIEPPIKADALSAVSVQDRALQFVARYHEAWSWPNRRAIDFMENAYADTVVFYGKAISMDKVIQEKVTFAERWPERAYSVKHGTERANCASMCTVSATVEWYAHSSKRARYSSGAAEFALTWNPVTGKIESENGKVIQTDKKVHAPIRIFSQWQEQNGQCRGGPGDSEDTMKACERREAIGAKLEAIGWCYGRPGEYGYQIDWHVCGQ</sequence>
<dbReference type="InterPro" id="IPR029045">
    <property type="entry name" value="ClpP/crotonase-like_dom_sf"/>
</dbReference>
<dbReference type="Gene3D" id="3.90.226.10">
    <property type="entry name" value="2-enoyl-CoA Hydratase, Chain A, domain 1"/>
    <property type="match status" value="1"/>
</dbReference>
<keyword evidence="1" id="KW-1133">Transmembrane helix</keyword>
<keyword evidence="1" id="KW-0812">Transmembrane</keyword>
<accession>A0A317PNE0</accession>
<feature type="transmembrane region" description="Helical" evidence="1">
    <location>
        <begin position="63"/>
        <end position="81"/>
    </location>
</feature>
<comment type="caution">
    <text evidence="2">The sequence shown here is derived from an EMBL/GenBank/DDBJ whole genome shotgun (WGS) entry which is preliminary data.</text>
</comment>
<keyword evidence="3" id="KW-1185">Reference proteome</keyword>
<dbReference type="SUPFAM" id="SSF52096">
    <property type="entry name" value="ClpP/crotonase"/>
    <property type="match status" value="1"/>
</dbReference>
<proteinExistence type="predicted"/>
<dbReference type="Proteomes" id="UP000246352">
    <property type="component" value="Unassembled WGS sequence"/>
</dbReference>
<evidence type="ECO:0000256" key="1">
    <source>
        <dbReference type="SAM" id="Phobius"/>
    </source>
</evidence>
<evidence type="ECO:0000313" key="2">
    <source>
        <dbReference type="EMBL" id="PWW02073.1"/>
    </source>
</evidence>